<keyword evidence="9" id="KW-1133">Transmembrane helix</keyword>
<feature type="signal peptide" evidence="13">
    <location>
        <begin position="1"/>
        <end position="28"/>
    </location>
</feature>
<evidence type="ECO:0000256" key="1">
    <source>
        <dbReference type="ARBA" id="ARBA00001936"/>
    </source>
</evidence>
<comment type="subcellular location">
    <subcellularLocation>
        <location evidence="3">Membrane</location>
        <topology evidence="3">Single-pass type I membrane protein</topology>
    </subcellularLocation>
</comment>
<dbReference type="GO" id="GO:0030178">
    <property type="term" value="P:negative regulation of Wnt signaling pathway"/>
    <property type="evidence" value="ECO:0007669"/>
    <property type="project" value="InterPro"/>
</dbReference>
<dbReference type="RefSeq" id="WP_169454208.1">
    <property type="nucleotide sequence ID" value="NZ_CP051774.1"/>
</dbReference>
<dbReference type="CDD" id="cd14789">
    <property type="entry name" value="Tiki"/>
    <property type="match status" value="1"/>
</dbReference>
<proteinExistence type="predicted"/>
<comment type="cofactor">
    <cofactor evidence="1">
        <name>Mn(2+)</name>
        <dbReference type="ChEBI" id="CHEBI:29035"/>
    </cofactor>
</comment>
<dbReference type="EMBL" id="CP051774">
    <property type="protein sequence ID" value="QJE95895.1"/>
    <property type="molecule type" value="Genomic_DNA"/>
</dbReference>
<comment type="cofactor">
    <cofactor evidence="2">
        <name>Co(2+)</name>
        <dbReference type="ChEBI" id="CHEBI:48828"/>
    </cofactor>
</comment>
<keyword evidence="5" id="KW-0812">Transmembrane</keyword>
<keyword evidence="7 13" id="KW-0732">Signal</keyword>
<evidence type="ECO:0000256" key="13">
    <source>
        <dbReference type="SAM" id="SignalP"/>
    </source>
</evidence>
<evidence type="ECO:0000256" key="6">
    <source>
        <dbReference type="ARBA" id="ARBA00022723"/>
    </source>
</evidence>
<keyword evidence="6" id="KW-0479">Metal-binding</keyword>
<keyword evidence="15" id="KW-1185">Reference proteome</keyword>
<name>A0A858RGR8_9BACT</name>
<evidence type="ECO:0000256" key="7">
    <source>
        <dbReference type="ARBA" id="ARBA00022729"/>
    </source>
</evidence>
<protein>
    <submittedName>
        <fullName evidence="14">TraB/GumN family protein</fullName>
    </submittedName>
</protein>
<evidence type="ECO:0000256" key="2">
    <source>
        <dbReference type="ARBA" id="ARBA00001941"/>
    </source>
</evidence>
<dbReference type="GO" id="GO:0004222">
    <property type="term" value="F:metalloendopeptidase activity"/>
    <property type="evidence" value="ECO:0007669"/>
    <property type="project" value="TreeGrafter"/>
</dbReference>
<evidence type="ECO:0000256" key="4">
    <source>
        <dbReference type="ARBA" id="ARBA00022670"/>
    </source>
</evidence>
<feature type="chain" id="PRO_5032605010" evidence="13">
    <location>
        <begin position="29"/>
        <end position="316"/>
    </location>
</feature>
<dbReference type="PANTHER" id="PTHR31120">
    <property type="entry name" value="METALLOPROTEASE TIKI"/>
    <property type="match status" value="1"/>
</dbReference>
<dbReference type="PANTHER" id="PTHR31120:SF6">
    <property type="entry name" value="METALLOPROTEASE TIKI HOMOLOG"/>
    <property type="match status" value="1"/>
</dbReference>
<dbReference type="Proteomes" id="UP000501812">
    <property type="component" value="Chromosome"/>
</dbReference>
<keyword evidence="8" id="KW-0378">Hydrolase</keyword>
<dbReference type="Pfam" id="PF01963">
    <property type="entry name" value="TraB_PrgY_gumN"/>
    <property type="match status" value="1"/>
</dbReference>
<dbReference type="GO" id="GO:0046872">
    <property type="term" value="F:metal ion binding"/>
    <property type="evidence" value="ECO:0007669"/>
    <property type="project" value="UniProtKB-KW"/>
</dbReference>
<dbReference type="InterPro" id="IPR002816">
    <property type="entry name" value="TraB/PrgY/GumN_fam"/>
</dbReference>
<dbReference type="InterPro" id="IPR040230">
    <property type="entry name" value="TIKI1/2-like"/>
</dbReference>
<keyword evidence="11" id="KW-0472">Membrane</keyword>
<gene>
    <name evidence="14" type="ORF">HHL09_08910</name>
</gene>
<keyword evidence="10" id="KW-0482">Metalloprotease</keyword>
<accession>A0A858RGR8</accession>
<evidence type="ECO:0000256" key="11">
    <source>
        <dbReference type="ARBA" id="ARBA00023136"/>
    </source>
</evidence>
<organism evidence="14 15">
    <name type="scientific">Luteolibacter luteus</name>
    <dbReference type="NCBI Taxonomy" id="2728835"/>
    <lineage>
        <taxon>Bacteria</taxon>
        <taxon>Pseudomonadati</taxon>
        <taxon>Verrucomicrobiota</taxon>
        <taxon>Verrucomicrobiia</taxon>
        <taxon>Verrucomicrobiales</taxon>
        <taxon>Verrucomicrobiaceae</taxon>
        <taxon>Luteolibacter</taxon>
    </lineage>
</organism>
<dbReference type="KEGG" id="luo:HHL09_08910"/>
<sequence>MLLSRFFSRSCRVLLAGLASALAAPLFAADEPDHPVKPLLWKIEGKDVKKPAYLFGTIHVGTGPAATLHPAAEKAFKEATAVHTEAPFDAATQVGAVQLVLRRDGKQLSDSIGPQLGKRLEEELKLINPQLDSTPFQPLKTWYVAIMLPMLPFQLEGGKPLDMALWDRAEKDGKKVAGMQTTAEQLAGFHDFNEKEQVVLLKETLRLLKKDRDERKDSTKDLVDAYISGDVDKIEAECDKALKATSEGEHRELGERLIKRLLTDRDVIMANYIDATLKKSPDEVHFFAAGAAHYTGRNGVRAHLAKKGYTVKRMEP</sequence>
<dbReference type="GO" id="GO:0006508">
    <property type="term" value="P:proteolysis"/>
    <property type="evidence" value="ECO:0007669"/>
    <property type="project" value="UniProtKB-KW"/>
</dbReference>
<evidence type="ECO:0000313" key="14">
    <source>
        <dbReference type="EMBL" id="QJE95895.1"/>
    </source>
</evidence>
<dbReference type="GO" id="GO:0016020">
    <property type="term" value="C:membrane"/>
    <property type="evidence" value="ECO:0007669"/>
    <property type="project" value="UniProtKB-SubCell"/>
</dbReference>
<reference evidence="14 15" key="1">
    <citation type="submission" date="2020-04" db="EMBL/GenBank/DDBJ databases">
        <title>Luteolibacter sp. G-1-1-1 isolated from soil.</title>
        <authorList>
            <person name="Dahal R.H."/>
        </authorList>
    </citation>
    <scope>NUCLEOTIDE SEQUENCE [LARGE SCALE GENOMIC DNA]</scope>
    <source>
        <strain evidence="14 15">G-1-1-1</strain>
    </source>
</reference>
<evidence type="ECO:0000256" key="8">
    <source>
        <dbReference type="ARBA" id="ARBA00022801"/>
    </source>
</evidence>
<evidence type="ECO:0000256" key="5">
    <source>
        <dbReference type="ARBA" id="ARBA00022692"/>
    </source>
</evidence>
<evidence type="ECO:0000256" key="12">
    <source>
        <dbReference type="ARBA" id="ARBA00023180"/>
    </source>
</evidence>
<evidence type="ECO:0000313" key="15">
    <source>
        <dbReference type="Proteomes" id="UP000501812"/>
    </source>
</evidence>
<evidence type="ECO:0000256" key="9">
    <source>
        <dbReference type="ARBA" id="ARBA00022989"/>
    </source>
</evidence>
<evidence type="ECO:0000256" key="3">
    <source>
        <dbReference type="ARBA" id="ARBA00004479"/>
    </source>
</evidence>
<keyword evidence="4" id="KW-0645">Protease</keyword>
<keyword evidence="12" id="KW-0325">Glycoprotein</keyword>
<evidence type="ECO:0000256" key="10">
    <source>
        <dbReference type="ARBA" id="ARBA00023049"/>
    </source>
</evidence>
<dbReference type="AlphaFoldDB" id="A0A858RGR8"/>